<accession>A0A0F7FIQ7</accession>
<evidence type="ECO:0000313" key="4">
    <source>
        <dbReference type="Proteomes" id="UP000067434"/>
    </source>
</evidence>
<dbReference type="KEGG" id="thf:MA03_07695"/>
<dbReference type="HOGENOM" id="CLU_170329_2_0_2"/>
<dbReference type="Gene3D" id="3.30.70.920">
    <property type="match status" value="1"/>
</dbReference>
<proteinExistence type="predicted"/>
<dbReference type="EMBL" id="CP009961">
    <property type="protein sequence ID" value="AKG39142.1"/>
    <property type="molecule type" value="Genomic_DNA"/>
</dbReference>
<dbReference type="OrthoDB" id="8136at2157"/>
<dbReference type="RefSeq" id="WP_052884690.1">
    <property type="nucleotide sequence ID" value="NZ_CP009961.1"/>
</dbReference>
<protein>
    <submittedName>
        <fullName evidence="3">AsnC family transcriptional regulator</fullName>
    </submittedName>
</protein>
<feature type="domain" description="Transcription regulator AsnC/Lrp ligand binding" evidence="2">
    <location>
        <begin position="7"/>
        <end position="77"/>
    </location>
</feature>
<dbReference type="Pfam" id="PF01037">
    <property type="entry name" value="AsnC_trans_reg"/>
    <property type="match status" value="1"/>
</dbReference>
<keyword evidence="4" id="KW-1185">Reference proteome</keyword>
<sequence length="78" mass="8740">MTATAYVLINCDIGKERAVLEELRKVPGVIEANLLYGVYDIIVKISGKDEREVRETVLTKIRLLPGVKRTLTMPVVEV</sequence>
<dbReference type="InterPro" id="IPR019887">
    <property type="entry name" value="Tscrpt_reg_AsnC/Lrp_C"/>
</dbReference>
<reference evidence="3 4" key="1">
    <citation type="journal article" date="2015" name="Stand. Genomic Sci.">
        <title>Complete genome sequence of and proposal of Thermofilum uzonense sp. nov. a novel hyperthermophilic crenarchaeon and emended description of the genus Thermofilum.</title>
        <authorList>
            <person name="Toshchakov S.V."/>
            <person name="Korzhenkov A.A."/>
            <person name="Samarov N.I."/>
            <person name="Mazunin I.O."/>
            <person name="Mozhey O.I."/>
            <person name="Shmyr I.S."/>
            <person name="Derbikova K.S."/>
            <person name="Taranov E.A."/>
            <person name="Dominova I.N."/>
            <person name="Bonch-Osmolovskaya E.A."/>
            <person name="Patrushev M.V."/>
            <person name="Podosokorskaya O.A."/>
            <person name="Kublanov I.V."/>
        </authorList>
    </citation>
    <scope>NUCLEOTIDE SEQUENCE [LARGE SCALE GENOMIC DNA]</scope>
    <source>
        <strain evidence="3 4">1807-2</strain>
    </source>
</reference>
<dbReference type="SUPFAM" id="SSF54909">
    <property type="entry name" value="Dimeric alpha+beta barrel"/>
    <property type="match status" value="1"/>
</dbReference>
<dbReference type="InterPro" id="IPR011008">
    <property type="entry name" value="Dimeric_a/b-barrel"/>
</dbReference>
<comment type="pathway">
    <text evidence="1">Amino-acid biosynthesis.</text>
</comment>
<organism evidence="3 4">
    <name type="scientific">Infirmifilum uzonense</name>
    <dbReference type="NCBI Taxonomy" id="1550241"/>
    <lineage>
        <taxon>Archaea</taxon>
        <taxon>Thermoproteota</taxon>
        <taxon>Thermoprotei</taxon>
        <taxon>Thermofilales</taxon>
        <taxon>Thermofilaceae</taxon>
        <taxon>Infirmifilum</taxon>
    </lineage>
</organism>
<evidence type="ECO:0000313" key="3">
    <source>
        <dbReference type="EMBL" id="AKG39142.1"/>
    </source>
</evidence>
<dbReference type="STRING" id="1550241.MA03_07695"/>
<dbReference type="PATRIC" id="fig|1550241.5.peg.1595"/>
<gene>
    <name evidence="3" type="ORF">MA03_07695</name>
</gene>
<dbReference type="Proteomes" id="UP000067434">
    <property type="component" value="Chromosome"/>
</dbReference>
<evidence type="ECO:0000256" key="1">
    <source>
        <dbReference type="ARBA" id="ARBA00029440"/>
    </source>
</evidence>
<dbReference type="GeneID" id="25402104"/>
<name>A0A0F7FIQ7_9CREN</name>
<dbReference type="AlphaFoldDB" id="A0A0F7FIQ7"/>
<evidence type="ECO:0000259" key="2">
    <source>
        <dbReference type="Pfam" id="PF01037"/>
    </source>
</evidence>